<gene>
    <name evidence="2" type="ORF">HD596_006180</name>
</gene>
<evidence type="ECO:0000313" key="2">
    <source>
        <dbReference type="EMBL" id="MBB5779424.1"/>
    </source>
</evidence>
<dbReference type="EMBL" id="JACHMB010000001">
    <property type="protein sequence ID" value="MBB5779424.1"/>
    <property type="molecule type" value="Genomic_DNA"/>
</dbReference>
<keyword evidence="2" id="KW-0378">Hydrolase</keyword>
<keyword evidence="2" id="KW-0540">Nuclease</keyword>
<accession>A0A7W9G929</accession>
<dbReference type="SUPFAM" id="SSF52980">
    <property type="entry name" value="Restriction endonuclease-like"/>
    <property type="match status" value="1"/>
</dbReference>
<proteinExistence type="predicted"/>
<dbReference type="InterPro" id="IPR012296">
    <property type="entry name" value="Nuclease_put_TT1808"/>
</dbReference>
<protein>
    <submittedName>
        <fullName evidence="2">Uma2 family endonuclease</fullName>
    </submittedName>
</protein>
<dbReference type="PANTHER" id="PTHR35400:SF3">
    <property type="entry name" value="SLL1072 PROTEIN"/>
    <property type="match status" value="1"/>
</dbReference>
<dbReference type="GO" id="GO:0004519">
    <property type="term" value="F:endonuclease activity"/>
    <property type="evidence" value="ECO:0007669"/>
    <property type="project" value="UniProtKB-KW"/>
</dbReference>
<dbReference type="InterPro" id="IPR011335">
    <property type="entry name" value="Restrct_endonuc-II-like"/>
</dbReference>
<dbReference type="AlphaFoldDB" id="A0A7W9G929"/>
<feature type="domain" description="Putative restriction endonuclease" evidence="1">
    <location>
        <begin position="18"/>
        <end position="179"/>
    </location>
</feature>
<reference evidence="2 3" key="1">
    <citation type="submission" date="2020-08" db="EMBL/GenBank/DDBJ databases">
        <title>Sequencing the genomes of 1000 actinobacteria strains.</title>
        <authorList>
            <person name="Klenk H.-P."/>
        </authorList>
    </citation>
    <scope>NUCLEOTIDE SEQUENCE [LARGE SCALE GENOMIC DNA]</scope>
    <source>
        <strain evidence="2 3">DSM 45507</strain>
    </source>
</reference>
<organism evidence="2 3">
    <name type="scientific">Nonomuraea jabiensis</name>
    <dbReference type="NCBI Taxonomy" id="882448"/>
    <lineage>
        <taxon>Bacteria</taxon>
        <taxon>Bacillati</taxon>
        <taxon>Actinomycetota</taxon>
        <taxon>Actinomycetes</taxon>
        <taxon>Streptosporangiales</taxon>
        <taxon>Streptosporangiaceae</taxon>
        <taxon>Nonomuraea</taxon>
    </lineage>
</organism>
<dbReference type="InterPro" id="IPR008538">
    <property type="entry name" value="Uma2"/>
</dbReference>
<dbReference type="RefSeq" id="WP_185072731.1">
    <property type="nucleotide sequence ID" value="NZ_JACHMB010000001.1"/>
</dbReference>
<dbReference type="Pfam" id="PF05685">
    <property type="entry name" value="Uma2"/>
    <property type="match status" value="1"/>
</dbReference>
<comment type="caution">
    <text evidence="2">The sequence shown here is derived from an EMBL/GenBank/DDBJ whole genome shotgun (WGS) entry which is preliminary data.</text>
</comment>
<dbReference type="PANTHER" id="PTHR35400">
    <property type="entry name" value="SLR1083 PROTEIN"/>
    <property type="match status" value="1"/>
</dbReference>
<keyword evidence="2" id="KW-0255">Endonuclease</keyword>
<keyword evidence="3" id="KW-1185">Reference proteome</keyword>
<sequence length="189" mass="20248">MISIAGPTVLPGRPPYSVEDLLTFPDDGNRYELFNGSLLISPLPTIPHQRAISCAMRVLDREVPSDLTPLMGVGVQASDRDFYIPDLVVVPEEAIKADEPALSPGQVHLVGEVVSPDTQGRDRALKVLAYAAAGIAVYWRIEPDEGALHVYELDGDTYGPPTAYGAGTRITLSSPFPVSLDPADLVSKP</sequence>
<evidence type="ECO:0000259" key="1">
    <source>
        <dbReference type="Pfam" id="PF05685"/>
    </source>
</evidence>
<evidence type="ECO:0000313" key="3">
    <source>
        <dbReference type="Proteomes" id="UP000579153"/>
    </source>
</evidence>
<dbReference type="Proteomes" id="UP000579153">
    <property type="component" value="Unassembled WGS sequence"/>
</dbReference>
<name>A0A7W9G929_9ACTN</name>
<dbReference type="CDD" id="cd06260">
    <property type="entry name" value="DUF820-like"/>
    <property type="match status" value="1"/>
</dbReference>
<dbReference type="Gene3D" id="3.90.1570.10">
    <property type="entry name" value="tt1808, chain A"/>
    <property type="match status" value="1"/>
</dbReference>